<dbReference type="InterPro" id="IPR001155">
    <property type="entry name" value="OxRdtase_FMN_N"/>
</dbReference>
<comment type="caution">
    <text evidence="4">The sequence shown here is derived from an EMBL/GenBank/DDBJ whole genome shotgun (WGS) entry which is preliminary data.</text>
</comment>
<evidence type="ECO:0000313" key="4">
    <source>
        <dbReference type="EMBL" id="OUC80524.1"/>
    </source>
</evidence>
<dbReference type="CDD" id="cd02803">
    <property type="entry name" value="OYE_like_FMN_family"/>
    <property type="match status" value="1"/>
</dbReference>
<proteinExistence type="predicted"/>
<dbReference type="AlphaFoldDB" id="A0A243QFV2"/>
<gene>
    <name evidence="4" type="ORF">CA982_01955</name>
</gene>
<dbReference type="InterPro" id="IPR051799">
    <property type="entry name" value="NADH_flavin_oxidoreductase"/>
</dbReference>
<dbReference type="Gene3D" id="3.20.20.70">
    <property type="entry name" value="Aldolase class I"/>
    <property type="match status" value="1"/>
</dbReference>
<dbReference type="EMBL" id="NGFO01000002">
    <property type="protein sequence ID" value="OUC80524.1"/>
    <property type="molecule type" value="Genomic_DNA"/>
</dbReference>
<evidence type="ECO:0000256" key="2">
    <source>
        <dbReference type="ARBA" id="ARBA00023002"/>
    </source>
</evidence>
<reference evidence="4 5" key="1">
    <citation type="submission" date="2017-05" db="EMBL/GenBank/DDBJ databases">
        <title>Biotechnological potential of actinobacteria isolated from South African environments.</title>
        <authorList>
            <person name="Le Roes-Hill M."/>
            <person name="Prins A."/>
            <person name="Durrell K.A."/>
        </authorList>
    </citation>
    <scope>NUCLEOTIDE SEQUENCE [LARGE SCALE GENOMIC DNA]</scope>
    <source>
        <strain evidence="4">BS2</strain>
    </source>
</reference>
<accession>A0A243QFV2</accession>
<feature type="domain" description="NADH:flavin oxidoreductase/NADH oxidase N-terminal" evidence="3">
    <location>
        <begin position="18"/>
        <end position="253"/>
    </location>
</feature>
<protein>
    <submittedName>
        <fullName evidence="4">NADH:flavin oxidoreductase</fullName>
    </submittedName>
</protein>
<evidence type="ECO:0000256" key="1">
    <source>
        <dbReference type="ARBA" id="ARBA00022630"/>
    </source>
</evidence>
<dbReference type="STRING" id="417102.CA982_01955"/>
<sequence>MPDIASPVPATTTPNPLAPARLGPVSMRNRIIKSATFEGVTRNALVTDELVDFHVAVGTGGVGMTTVAYLAVAPEGRTERDQIYWRPEALPGLRRLTEAVHATGSKVSAQIGHAGPVANSRSNGLPSIAPSARPNPLAMGFDRAATEDDIVRVIKAHGDAARMAKDVGFDAIEIHLGHNYLASSFLSPNINRRRDSWGGSLSNRAQFARRIVAEVGDAAAGEVAVIAKMNMADGVPGGLWLDESLRFAQMLEADGHLDAIELTGGSSLLDPMYLFRGDVPIRAMAETQSGIVKLGMKMFGRFVFKQYPYQPLYFRDHARQFREALTMPLVLLGGVTDHDGMTTAMRDGFEYVAMARALLREPDLINRIQKDLATTSLCIHCNLCTASIFTGTRCPLVVDARA</sequence>
<organism evidence="4 5">
    <name type="scientific">Gordonia lacunae</name>
    <dbReference type="NCBI Taxonomy" id="417102"/>
    <lineage>
        <taxon>Bacteria</taxon>
        <taxon>Bacillati</taxon>
        <taxon>Actinomycetota</taxon>
        <taxon>Actinomycetes</taxon>
        <taxon>Mycobacteriales</taxon>
        <taxon>Gordoniaceae</taxon>
        <taxon>Gordonia</taxon>
    </lineage>
</organism>
<evidence type="ECO:0000259" key="3">
    <source>
        <dbReference type="Pfam" id="PF00724"/>
    </source>
</evidence>
<keyword evidence="5" id="KW-1185">Reference proteome</keyword>
<dbReference type="RefSeq" id="WP_086533671.1">
    <property type="nucleotide sequence ID" value="NZ_NGFO01000002.1"/>
</dbReference>
<dbReference type="InterPro" id="IPR013785">
    <property type="entry name" value="Aldolase_TIM"/>
</dbReference>
<keyword evidence="1" id="KW-0285">Flavoprotein</keyword>
<dbReference type="GO" id="GO:0010181">
    <property type="term" value="F:FMN binding"/>
    <property type="evidence" value="ECO:0007669"/>
    <property type="project" value="InterPro"/>
</dbReference>
<dbReference type="Proteomes" id="UP000194632">
    <property type="component" value="Unassembled WGS sequence"/>
</dbReference>
<evidence type="ECO:0000313" key="5">
    <source>
        <dbReference type="Proteomes" id="UP000194632"/>
    </source>
</evidence>
<name>A0A243QFV2_9ACTN</name>
<dbReference type="SUPFAM" id="SSF51395">
    <property type="entry name" value="FMN-linked oxidoreductases"/>
    <property type="match status" value="1"/>
</dbReference>
<dbReference type="Pfam" id="PF00724">
    <property type="entry name" value="Oxidored_FMN"/>
    <property type="match status" value="1"/>
</dbReference>
<dbReference type="PANTHER" id="PTHR43656">
    <property type="entry name" value="BINDING OXIDOREDUCTASE, PUTATIVE (AFU_ORTHOLOGUE AFUA_2G08260)-RELATED"/>
    <property type="match status" value="1"/>
</dbReference>
<keyword evidence="2" id="KW-0560">Oxidoreductase</keyword>
<dbReference type="PANTHER" id="PTHR43656:SF2">
    <property type="entry name" value="BINDING OXIDOREDUCTASE, PUTATIVE (AFU_ORTHOLOGUE AFUA_2G08260)-RELATED"/>
    <property type="match status" value="1"/>
</dbReference>
<dbReference type="GO" id="GO:0016491">
    <property type="term" value="F:oxidoreductase activity"/>
    <property type="evidence" value="ECO:0007669"/>
    <property type="project" value="UniProtKB-KW"/>
</dbReference>
<dbReference type="OrthoDB" id="3169239at2"/>